<evidence type="ECO:0000313" key="6">
    <source>
        <dbReference type="EMBL" id="SQB65495.1"/>
    </source>
</evidence>
<dbReference type="GO" id="GO:0008170">
    <property type="term" value="F:N-methyltransferase activity"/>
    <property type="evidence" value="ECO:0007669"/>
    <property type="project" value="InterPro"/>
</dbReference>
<reference evidence="6 7" key="1">
    <citation type="submission" date="2018-06" db="EMBL/GenBank/DDBJ databases">
        <authorList>
            <consortium name="Pathogen Informatics"/>
            <person name="Doyle S."/>
        </authorList>
    </citation>
    <scope>NUCLEOTIDE SEQUENCE [LARGE SCALE GENOMIC DNA]</scope>
    <source>
        <strain evidence="6 7">NCTC11820</strain>
    </source>
</reference>
<dbReference type="AlphaFoldDB" id="A0A2X2YYE7"/>
<dbReference type="InterPro" id="IPR002295">
    <property type="entry name" value="N4/N6-MTase_EcoPI_Mod-like"/>
</dbReference>
<evidence type="ECO:0000256" key="4">
    <source>
        <dbReference type="ARBA" id="ARBA00022691"/>
    </source>
</evidence>
<evidence type="ECO:0000256" key="3">
    <source>
        <dbReference type="ARBA" id="ARBA00022679"/>
    </source>
</evidence>
<protein>
    <submittedName>
        <fullName evidence="6">DNA adenine methyltransferase YhdJ</fullName>
        <ecNumber evidence="6">2.1.1.72</ecNumber>
    </submittedName>
</protein>
<organism evidence="6 7">
    <name type="scientific">Mobiluncus curtisii</name>
    <dbReference type="NCBI Taxonomy" id="2051"/>
    <lineage>
        <taxon>Bacteria</taxon>
        <taxon>Bacillati</taxon>
        <taxon>Actinomycetota</taxon>
        <taxon>Actinomycetes</taxon>
        <taxon>Actinomycetales</taxon>
        <taxon>Actinomycetaceae</taxon>
        <taxon>Mobiluncus</taxon>
    </lineage>
</organism>
<evidence type="ECO:0000256" key="2">
    <source>
        <dbReference type="ARBA" id="ARBA00022603"/>
    </source>
</evidence>
<comment type="similarity">
    <text evidence="1">Belongs to the N(4)/N(6)-methyltransferase family.</text>
</comment>
<evidence type="ECO:0000313" key="7">
    <source>
        <dbReference type="Proteomes" id="UP000250245"/>
    </source>
</evidence>
<dbReference type="EC" id="2.1.1.72" evidence="6"/>
<dbReference type="EMBL" id="UASJ01000001">
    <property type="protein sequence ID" value="SQB65495.1"/>
    <property type="molecule type" value="Genomic_DNA"/>
</dbReference>
<dbReference type="GO" id="GO:0009007">
    <property type="term" value="F:site-specific DNA-methyltransferase (adenine-specific) activity"/>
    <property type="evidence" value="ECO:0007669"/>
    <property type="project" value="UniProtKB-EC"/>
</dbReference>
<evidence type="ECO:0000256" key="1">
    <source>
        <dbReference type="ARBA" id="ARBA00006594"/>
    </source>
</evidence>
<keyword evidence="4" id="KW-0949">S-adenosyl-L-methionine</keyword>
<name>A0A2X2YYE7_9ACTO</name>
<dbReference type="REBASE" id="404667">
    <property type="entry name" value="M.Mcu11820ORF1562P"/>
</dbReference>
<dbReference type="InterPro" id="IPR029063">
    <property type="entry name" value="SAM-dependent_MTases_sf"/>
</dbReference>
<dbReference type="Pfam" id="PF01555">
    <property type="entry name" value="N6_N4_Mtase"/>
    <property type="match status" value="1"/>
</dbReference>
<dbReference type="GO" id="GO:0003677">
    <property type="term" value="F:DNA binding"/>
    <property type="evidence" value="ECO:0007669"/>
    <property type="project" value="InterPro"/>
</dbReference>
<dbReference type="InterPro" id="IPR002052">
    <property type="entry name" value="DNA_methylase_N6_adenine_CS"/>
</dbReference>
<dbReference type="SUPFAM" id="SSF53335">
    <property type="entry name" value="S-adenosyl-L-methionine-dependent methyltransferases"/>
    <property type="match status" value="1"/>
</dbReference>
<dbReference type="OMA" id="RTIWLAE"/>
<proteinExistence type="inferred from homology"/>
<dbReference type="Gene3D" id="3.40.50.150">
    <property type="entry name" value="Vaccinia Virus protein VP39"/>
    <property type="match status" value="1"/>
</dbReference>
<dbReference type="Proteomes" id="UP000250245">
    <property type="component" value="Unassembled WGS sequence"/>
</dbReference>
<dbReference type="GeneID" id="55565163"/>
<keyword evidence="2 6" id="KW-0489">Methyltransferase</keyword>
<evidence type="ECO:0000259" key="5">
    <source>
        <dbReference type="Pfam" id="PF01555"/>
    </source>
</evidence>
<dbReference type="PROSITE" id="PS00092">
    <property type="entry name" value="N6_MTASE"/>
    <property type="match status" value="1"/>
</dbReference>
<dbReference type="RefSeq" id="WP_013189087.1">
    <property type="nucleotide sequence ID" value="NZ_CP068112.1"/>
</dbReference>
<dbReference type="GO" id="GO:0032259">
    <property type="term" value="P:methylation"/>
    <property type="evidence" value="ECO:0007669"/>
    <property type="project" value="UniProtKB-KW"/>
</dbReference>
<gene>
    <name evidence="6" type="primary">yhdJ_4</name>
    <name evidence="6" type="ORF">NCTC11820_01562</name>
</gene>
<sequence>MDDFREGNWLLRADAATGLRALHQAGQRVQMIYIDPPYNTGNTFAYHDRRAKDEWLAMMHPLLATAREILTPDGLIFISIDFNQLCELKLEMDRTFGTENLIGNFVWVSNLKGRQLGAGPAGTHEYILTYARDAAQVGKLRGRTELLQKLMPAVYHLPQRQVKHDARGEYVTKNELYNTNSKFNEVTAPSMVFDILYHPQTGAVRTSEVGAADPELAAAGWICAHPHPNAKPGLKYHAWRWSRAKVERDYADLEFQVRGRGEHRHLKIYTKIRNFHETALKDLVIGPSTISGQRELQRLGLGGLFETPKPTKLLQVLIEAATSPGDTVLDFFAGSGTTGQAAHTTGRRFVLIQLEETFSSAKSTPASEHGLDTIADLTAARLRAAHVPFRETTL</sequence>
<accession>A0A2X2YYE7</accession>
<feature type="domain" description="DNA methylase N-4/N-6" evidence="5">
    <location>
        <begin position="29"/>
        <end position="358"/>
    </location>
</feature>
<dbReference type="PRINTS" id="PR00506">
    <property type="entry name" value="D21N6MTFRASE"/>
</dbReference>
<dbReference type="InterPro" id="IPR002941">
    <property type="entry name" value="DNA_methylase_N4/N6"/>
</dbReference>
<keyword evidence="3 6" id="KW-0808">Transferase</keyword>